<dbReference type="GO" id="GO:0005773">
    <property type="term" value="C:vacuole"/>
    <property type="evidence" value="ECO:0007669"/>
    <property type="project" value="GOC"/>
</dbReference>
<dbReference type="PANTHER" id="PTHR28051">
    <property type="entry name" value="PROTEIN MTL1-RELATED"/>
    <property type="match status" value="1"/>
</dbReference>
<feature type="domain" description="Nitrogen regulatory protein areA GATA-like" evidence="2">
    <location>
        <begin position="91"/>
        <end position="118"/>
    </location>
</feature>
<dbReference type="PANTHER" id="PTHR28051:SF1">
    <property type="entry name" value="PROTEIN MTL1-RELATED"/>
    <property type="match status" value="1"/>
</dbReference>
<feature type="compositionally biased region" description="Basic and acidic residues" evidence="1">
    <location>
        <begin position="55"/>
        <end position="66"/>
    </location>
</feature>
<dbReference type="EMBL" id="MQTW01000311">
    <property type="protein sequence ID" value="RYC80833.1"/>
    <property type="molecule type" value="Genomic_DNA"/>
</dbReference>
<evidence type="ECO:0000259" key="2">
    <source>
        <dbReference type="Pfam" id="PF08550"/>
    </source>
</evidence>
<feature type="region of interest" description="Disordered" evidence="1">
    <location>
        <begin position="341"/>
        <end position="361"/>
    </location>
</feature>
<evidence type="ECO:0000313" key="4">
    <source>
        <dbReference type="Proteomes" id="UP000290540"/>
    </source>
</evidence>
<dbReference type="InterPro" id="IPR052292">
    <property type="entry name" value="Glucose_repression_reg"/>
</dbReference>
<dbReference type="InterPro" id="IPR013860">
    <property type="entry name" value="AreA_GATA"/>
</dbReference>
<dbReference type="Pfam" id="PF08550">
    <property type="entry name" value="GATA_AreA"/>
    <property type="match status" value="1"/>
</dbReference>
<sequence>MFSSFAQERFYVHPGIDPDDGRETPSSSRSGDSYTASPADHASLEASNGTSRSGTPDHCEHTKDDMAISNRPSRHVDYLSHNWREEDIWSSWRYIVMRRGDLPNSVRLENAAWRTWIKAKDNLKTISPETLDWLKDCDITWLYGPLHSVPNALDSTQAELCKISLPRADSHMNLDKKPILKKRGMFEEILQRSLSTSSLLKQATAAVKVQETKDIFRPHRDRSPTDYPSHPFSQRRLGGENSNANTSTKFSGVTFPNCERKHTRFNERVEQYIAVEVNGVDYDNDMLDTDRYGDDSDPYDSVMVKRTMTRKPLLFQWKTSESKPGKGKTIAILPSTTLKYWEDTPEPRGTASKHTRSPTMPSLQDILRPAKQPRILFSGEERDDDGLEDVLLSPNIDWSSSPAENANGGVPWSLFSDRLCEEPAGMRSIPSRIFMPYEEGGVSSADGILDRVIETVNTACDIAHVIWSVGWRK</sequence>
<proteinExistence type="predicted"/>
<gene>
    <name evidence="3" type="ORF">BFJ63_vAg16276</name>
</gene>
<name>A0A4Q2V9H2_FUSOX</name>
<dbReference type="AlphaFoldDB" id="A0A4Q2V9H2"/>
<evidence type="ECO:0000256" key="1">
    <source>
        <dbReference type="SAM" id="MobiDB-lite"/>
    </source>
</evidence>
<dbReference type="GO" id="GO:0007039">
    <property type="term" value="P:protein catabolic process in the vacuole"/>
    <property type="evidence" value="ECO:0007669"/>
    <property type="project" value="TreeGrafter"/>
</dbReference>
<organism evidence="3 4">
    <name type="scientific">Fusarium oxysporum f. sp. narcissi</name>
    <dbReference type="NCBI Taxonomy" id="451672"/>
    <lineage>
        <taxon>Eukaryota</taxon>
        <taxon>Fungi</taxon>
        <taxon>Dikarya</taxon>
        <taxon>Ascomycota</taxon>
        <taxon>Pezizomycotina</taxon>
        <taxon>Sordariomycetes</taxon>
        <taxon>Hypocreomycetidae</taxon>
        <taxon>Hypocreales</taxon>
        <taxon>Nectriaceae</taxon>
        <taxon>Fusarium</taxon>
        <taxon>Fusarium oxysporum species complex</taxon>
    </lineage>
</organism>
<feature type="compositionally biased region" description="Polar residues" evidence="1">
    <location>
        <begin position="24"/>
        <end position="36"/>
    </location>
</feature>
<accession>A0A4Q2V9H2</accession>
<feature type="region of interest" description="Disordered" evidence="1">
    <location>
        <begin position="1"/>
        <end position="67"/>
    </location>
</feature>
<dbReference type="GO" id="GO:0042149">
    <property type="term" value="P:cellular response to glucose starvation"/>
    <property type="evidence" value="ECO:0007669"/>
    <property type="project" value="TreeGrafter"/>
</dbReference>
<feature type="region of interest" description="Disordered" evidence="1">
    <location>
        <begin position="218"/>
        <end position="248"/>
    </location>
</feature>
<protein>
    <recommendedName>
        <fullName evidence="2">Nitrogen regulatory protein areA GATA-like domain-containing protein</fullName>
    </recommendedName>
</protein>
<dbReference type="Proteomes" id="UP000290540">
    <property type="component" value="Unassembled WGS sequence"/>
</dbReference>
<evidence type="ECO:0000313" key="3">
    <source>
        <dbReference type="EMBL" id="RYC80833.1"/>
    </source>
</evidence>
<feature type="compositionally biased region" description="Polar residues" evidence="1">
    <location>
        <begin position="45"/>
        <end position="54"/>
    </location>
</feature>
<comment type="caution">
    <text evidence="3">The sequence shown here is derived from an EMBL/GenBank/DDBJ whole genome shotgun (WGS) entry which is preliminary data.</text>
</comment>
<reference evidence="3 4" key="1">
    <citation type="submission" date="2016-12" db="EMBL/GenBank/DDBJ databases">
        <title>Draft genome sequence of Fusarium oxysporum causing rot on Narcissus.</title>
        <authorList>
            <person name="Armitage A.D."/>
            <person name="Taylor A."/>
            <person name="Clarkson J.P."/>
            <person name="Harrison R.J."/>
            <person name="Jackson A.C."/>
        </authorList>
    </citation>
    <scope>NUCLEOTIDE SEQUENCE [LARGE SCALE GENOMIC DNA]</scope>
    <source>
        <strain evidence="3 4">N139</strain>
    </source>
</reference>